<dbReference type="EMBL" id="MU167322">
    <property type="protein sequence ID" value="KAG0143307.1"/>
    <property type="molecule type" value="Genomic_DNA"/>
</dbReference>
<gene>
    <name evidence="2" type="ORF">CROQUDRAFT_96420</name>
</gene>
<feature type="compositionally biased region" description="Basic and acidic residues" evidence="1">
    <location>
        <begin position="88"/>
        <end position="104"/>
    </location>
</feature>
<dbReference type="AlphaFoldDB" id="A0A9P6NCZ1"/>
<protein>
    <submittedName>
        <fullName evidence="2">Uncharacterized protein</fullName>
    </submittedName>
</protein>
<proteinExistence type="predicted"/>
<organism evidence="2 3">
    <name type="scientific">Cronartium quercuum f. sp. fusiforme G11</name>
    <dbReference type="NCBI Taxonomy" id="708437"/>
    <lineage>
        <taxon>Eukaryota</taxon>
        <taxon>Fungi</taxon>
        <taxon>Dikarya</taxon>
        <taxon>Basidiomycota</taxon>
        <taxon>Pucciniomycotina</taxon>
        <taxon>Pucciniomycetes</taxon>
        <taxon>Pucciniales</taxon>
        <taxon>Coleosporiaceae</taxon>
        <taxon>Cronartium</taxon>
    </lineage>
</organism>
<evidence type="ECO:0000313" key="3">
    <source>
        <dbReference type="Proteomes" id="UP000886653"/>
    </source>
</evidence>
<sequence length="153" mass="16961">MYSSVTLESQSFWFFESQRNSKAISIKFSVESGGLYRTPPTLSATLRQPSNRLSTTSTSTLPFYCIYLAPPGPELPSSSIFDGSSPTDRVRERDELEPDPDRSLDSSLHPNLKVAESVGGVRYSPPDSIGNLVEIAFEFLWDSKNQKLCDSTV</sequence>
<dbReference type="Proteomes" id="UP000886653">
    <property type="component" value="Unassembled WGS sequence"/>
</dbReference>
<feature type="compositionally biased region" description="Polar residues" evidence="1">
    <location>
        <begin position="76"/>
        <end position="87"/>
    </location>
</feature>
<feature type="region of interest" description="Disordered" evidence="1">
    <location>
        <begin position="71"/>
        <end position="109"/>
    </location>
</feature>
<keyword evidence="3" id="KW-1185">Reference proteome</keyword>
<comment type="caution">
    <text evidence="2">The sequence shown here is derived from an EMBL/GenBank/DDBJ whole genome shotgun (WGS) entry which is preliminary data.</text>
</comment>
<accession>A0A9P6NCZ1</accession>
<evidence type="ECO:0000313" key="2">
    <source>
        <dbReference type="EMBL" id="KAG0143307.1"/>
    </source>
</evidence>
<evidence type="ECO:0000256" key="1">
    <source>
        <dbReference type="SAM" id="MobiDB-lite"/>
    </source>
</evidence>
<name>A0A9P6NCZ1_9BASI</name>
<reference evidence="2" key="1">
    <citation type="submission" date="2013-11" db="EMBL/GenBank/DDBJ databases">
        <title>Genome sequence of the fusiform rust pathogen reveals effectors for host alternation and coevolution with pine.</title>
        <authorList>
            <consortium name="DOE Joint Genome Institute"/>
            <person name="Smith K."/>
            <person name="Pendleton A."/>
            <person name="Kubisiak T."/>
            <person name="Anderson C."/>
            <person name="Salamov A."/>
            <person name="Aerts A."/>
            <person name="Riley R."/>
            <person name="Clum A."/>
            <person name="Lindquist E."/>
            <person name="Ence D."/>
            <person name="Campbell M."/>
            <person name="Kronenberg Z."/>
            <person name="Feau N."/>
            <person name="Dhillon B."/>
            <person name="Hamelin R."/>
            <person name="Burleigh J."/>
            <person name="Smith J."/>
            <person name="Yandell M."/>
            <person name="Nelson C."/>
            <person name="Grigoriev I."/>
            <person name="Davis J."/>
        </authorList>
    </citation>
    <scope>NUCLEOTIDE SEQUENCE</scope>
    <source>
        <strain evidence="2">G11</strain>
    </source>
</reference>